<evidence type="ECO:0000256" key="4">
    <source>
        <dbReference type="ARBA" id="ARBA00022989"/>
    </source>
</evidence>
<dbReference type="PANTHER" id="PTHR11654">
    <property type="entry name" value="OLIGOPEPTIDE TRANSPORTER-RELATED"/>
    <property type="match status" value="1"/>
</dbReference>
<gene>
    <name evidence="7" type="ORF">BU23DRAFT_638859</name>
</gene>
<dbReference type="Proteomes" id="UP000800036">
    <property type="component" value="Unassembled WGS sequence"/>
</dbReference>
<evidence type="ECO:0000313" key="8">
    <source>
        <dbReference type="Proteomes" id="UP000800036"/>
    </source>
</evidence>
<dbReference type="AlphaFoldDB" id="A0A6A5VDS0"/>
<feature type="transmembrane region" description="Helical" evidence="6">
    <location>
        <begin position="450"/>
        <end position="473"/>
    </location>
</feature>
<feature type="transmembrane region" description="Helical" evidence="6">
    <location>
        <begin position="74"/>
        <end position="93"/>
    </location>
</feature>
<evidence type="ECO:0000256" key="3">
    <source>
        <dbReference type="ARBA" id="ARBA00022692"/>
    </source>
</evidence>
<feature type="transmembrane region" description="Helical" evidence="6">
    <location>
        <begin position="26"/>
        <end position="47"/>
    </location>
</feature>
<organism evidence="7 8">
    <name type="scientific">Bimuria novae-zelandiae CBS 107.79</name>
    <dbReference type="NCBI Taxonomy" id="1447943"/>
    <lineage>
        <taxon>Eukaryota</taxon>
        <taxon>Fungi</taxon>
        <taxon>Dikarya</taxon>
        <taxon>Ascomycota</taxon>
        <taxon>Pezizomycotina</taxon>
        <taxon>Dothideomycetes</taxon>
        <taxon>Pleosporomycetidae</taxon>
        <taxon>Pleosporales</taxon>
        <taxon>Massarineae</taxon>
        <taxon>Didymosphaeriaceae</taxon>
        <taxon>Bimuria</taxon>
    </lineage>
</organism>
<dbReference type="SUPFAM" id="SSF103473">
    <property type="entry name" value="MFS general substrate transporter"/>
    <property type="match status" value="1"/>
</dbReference>
<evidence type="ECO:0000256" key="6">
    <source>
        <dbReference type="SAM" id="Phobius"/>
    </source>
</evidence>
<comment type="subcellular location">
    <subcellularLocation>
        <location evidence="1">Membrane</location>
        <topology evidence="1">Multi-pass membrane protein</topology>
    </subcellularLocation>
</comment>
<feature type="transmembrane region" description="Helical" evidence="6">
    <location>
        <begin position="291"/>
        <end position="313"/>
    </location>
</feature>
<proteinExistence type="inferred from homology"/>
<dbReference type="InterPro" id="IPR036259">
    <property type="entry name" value="MFS_trans_sf"/>
</dbReference>
<dbReference type="GO" id="GO:0022857">
    <property type="term" value="F:transmembrane transporter activity"/>
    <property type="evidence" value="ECO:0007669"/>
    <property type="project" value="InterPro"/>
</dbReference>
<dbReference type="Pfam" id="PF00854">
    <property type="entry name" value="PTR2"/>
    <property type="match status" value="1"/>
</dbReference>
<feature type="transmembrane region" description="Helical" evidence="6">
    <location>
        <begin position="217"/>
        <end position="236"/>
    </location>
</feature>
<name>A0A6A5VDS0_9PLEO</name>
<evidence type="ECO:0000256" key="2">
    <source>
        <dbReference type="ARBA" id="ARBA00005982"/>
    </source>
</evidence>
<reference evidence="7" key="1">
    <citation type="journal article" date="2020" name="Stud. Mycol.">
        <title>101 Dothideomycetes genomes: a test case for predicting lifestyles and emergence of pathogens.</title>
        <authorList>
            <person name="Haridas S."/>
            <person name="Albert R."/>
            <person name="Binder M."/>
            <person name="Bloem J."/>
            <person name="Labutti K."/>
            <person name="Salamov A."/>
            <person name="Andreopoulos B."/>
            <person name="Baker S."/>
            <person name="Barry K."/>
            <person name="Bills G."/>
            <person name="Bluhm B."/>
            <person name="Cannon C."/>
            <person name="Castanera R."/>
            <person name="Culley D."/>
            <person name="Daum C."/>
            <person name="Ezra D."/>
            <person name="Gonzalez J."/>
            <person name="Henrissat B."/>
            <person name="Kuo A."/>
            <person name="Liang C."/>
            <person name="Lipzen A."/>
            <person name="Lutzoni F."/>
            <person name="Magnuson J."/>
            <person name="Mondo S."/>
            <person name="Nolan M."/>
            <person name="Ohm R."/>
            <person name="Pangilinan J."/>
            <person name="Park H.-J."/>
            <person name="Ramirez L."/>
            <person name="Alfaro M."/>
            <person name="Sun H."/>
            <person name="Tritt A."/>
            <person name="Yoshinaga Y."/>
            <person name="Zwiers L.-H."/>
            <person name="Turgeon B."/>
            <person name="Goodwin S."/>
            <person name="Spatafora J."/>
            <person name="Crous P."/>
            <person name="Grigoriev I."/>
        </authorList>
    </citation>
    <scope>NUCLEOTIDE SEQUENCE</scope>
    <source>
        <strain evidence="7">CBS 107.79</strain>
    </source>
</reference>
<feature type="transmembrane region" description="Helical" evidence="6">
    <location>
        <begin position="134"/>
        <end position="155"/>
    </location>
</feature>
<feature type="transmembrane region" description="Helical" evidence="6">
    <location>
        <begin position="416"/>
        <end position="438"/>
    </location>
</feature>
<keyword evidence="4 6" id="KW-1133">Transmembrane helix</keyword>
<accession>A0A6A5VDS0</accession>
<keyword evidence="3 6" id="KW-0812">Transmembrane</keyword>
<dbReference type="OrthoDB" id="8904098at2759"/>
<evidence type="ECO:0000256" key="1">
    <source>
        <dbReference type="ARBA" id="ARBA00004141"/>
    </source>
</evidence>
<feature type="transmembrane region" description="Helical" evidence="6">
    <location>
        <begin position="341"/>
        <end position="363"/>
    </location>
</feature>
<comment type="similarity">
    <text evidence="2">Belongs to the major facilitator superfamily. Proton-dependent oligopeptide transporter (POT/PTR) (TC 2.A.17) family.</text>
</comment>
<dbReference type="GO" id="GO:0016020">
    <property type="term" value="C:membrane"/>
    <property type="evidence" value="ECO:0007669"/>
    <property type="project" value="UniProtKB-SubCell"/>
</dbReference>
<protein>
    <submittedName>
        <fullName evidence="7">MFS general substrate transporter</fullName>
    </submittedName>
</protein>
<feature type="transmembrane region" description="Helical" evidence="6">
    <location>
        <begin position="479"/>
        <end position="500"/>
    </location>
</feature>
<evidence type="ECO:0000256" key="5">
    <source>
        <dbReference type="ARBA" id="ARBA00023136"/>
    </source>
</evidence>
<keyword evidence="8" id="KW-1185">Reference proteome</keyword>
<sequence>MPESRHSTYSFNLNVTRVRDRIPWRVWIVAIIVFWERAAFWGITAPWQNYMENPRHHNSDQRPGALGLGQSTATRIYCLFYIFYYLTPILAAVLADSTLGRYKTLVTTISIYVLGCLVLTISSLPSVLDKGWGLPGLAISMVLIGLGGGGFRVVAIPFMIDQYAKKPPLARQTWDGNFAVIDYELTVQFICNIYYWVGNVGSLSWFATVYLERHYTFSSAYGLALGTIIIAMLLVITGGKWFAKAPTEGNVLPSVGRIIVCACKCGFSLKKTDPQHQRTYFNRAVPWSSQLILELSSALQACRVLLGFVTFYVCFDQMQNNLISQAGQLKTNGTPNDLLPAINQVGCIIFGPIVSLIIYPQLFRRKVYPTPIERIVVGFIFVVISMLWATILQLAIYKTSHCDTQQCVSSEISVWIQAPVYLFLSIGEVFALTAGIEYAHNQSPKGARVVVQAIHSTIAALGSAVAMSLTPVARNPHLVIFYASLTGAMAATTLIFWILFRHQITQSEDDKETRQVRVPDIAPQIAPIETVGEMDMFSEVPPPVPRRSSKRPIWRNARSSTIKYPEMALEQQQRS</sequence>
<feature type="transmembrane region" description="Helical" evidence="6">
    <location>
        <begin position="105"/>
        <end position="128"/>
    </location>
</feature>
<dbReference type="Gene3D" id="1.20.1250.20">
    <property type="entry name" value="MFS general substrate transporter like domains"/>
    <property type="match status" value="1"/>
</dbReference>
<evidence type="ECO:0000313" key="7">
    <source>
        <dbReference type="EMBL" id="KAF1974102.1"/>
    </source>
</evidence>
<dbReference type="EMBL" id="ML976677">
    <property type="protein sequence ID" value="KAF1974102.1"/>
    <property type="molecule type" value="Genomic_DNA"/>
</dbReference>
<feature type="transmembrane region" description="Helical" evidence="6">
    <location>
        <begin position="375"/>
        <end position="396"/>
    </location>
</feature>
<keyword evidence="5 6" id="KW-0472">Membrane</keyword>
<dbReference type="InterPro" id="IPR000109">
    <property type="entry name" value="POT_fam"/>
</dbReference>